<proteinExistence type="inferred from homology"/>
<evidence type="ECO:0000256" key="1">
    <source>
        <dbReference type="ARBA" id="ARBA00006865"/>
    </source>
</evidence>
<dbReference type="InterPro" id="IPR050546">
    <property type="entry name" value="Glycosyl_Hydrlase_16"/>
</dbReference>
<dbReference type="PROSITE" id="PS51762">
    <property type="entry name" value="GH16_2"/>
    <property type="match status" value="1"/>
</dbReference>
<feature type="domain" description="GH16" evidence="3">
    <location>
        <begin position="135"/>
        <end position="451"/>
    </location>
</feature>
<dbReference type="GO" id="GO:0004553">
    <property type="term" value="F:hydrolase activity, hydrolyzing O-glycosyl compounds"/>
    <property type="evidence" value="ECO:0007669"/>
    <property type="project" value="InterPro"/>
</dbReference>
<keyword evidence="2" id="KW-0812">Transmembrane</keyword>
<gene>
    <name evidence="4" type="ORF">SPSC_04992</name>
</gene>
<evidence type="ECO:0000259" key="3">
    <source>
        <dbReference type="PROSITE" id="PS51762"/>
    </source>
</evidence>
<dbReference type="OrthoDB" id="4781at2759"/>
<dbReference type="Pfam" id="PF00722">
    <property type="entry name" value="Glyco_hydro_16"/>
    <property type="match status" value="1"/>
</dbReference>
<organism evidence="4">
    <name type="scientific">Sporisorium scitamineum</name>
    <dbReference type="NCBI Taxonomy" id="49012"/>
    <lineage>
        <taxon>Eukaryota</taxon>
        <taxon>Fungi</taxon>
        <taxon>Dikarya</taxon>
        <taxon>Basidiomycota</taxon>
        <taxon>Ustilaginomycotina</taxon>
        <taxon>Ustilaginomycetes</taxon>
        <taxon>Ustilaginales</taxon>
        <taxon>Ustilaginaceae</taxon>
        <taxon>Sporisorium</taxon>
    </lineage>
</organism>
<dbReference type="GO" id="GO:0005975">
    <property type="term" value="P:carbohydrate metabolic process"/>
    <property type="evidence" value="ECO:0007669"/>
    <property type="project" value="InterPro"/>
</dbReference>
<dbReference type="AlphaFoldDB" id="A0A127ZGB4"/>
<sequence>MLQQQASSSQVPQLPALGYDSGQGGWITSPRVDSIYAAETKRPAFRSTRLKETDTLLSETLWTKSRFGKKASRRNYIFFLGGIAAGLLAAAAIVVEGYLSAKNHKYCLVLEDHFDGPLDTSVWKHEIQAGGFANHEFQWTTDSTNNSFGQIEDGHLYIVPTLTSDQLGTSAITNGYQLNLTSTCTASNPNEENCVAISDSASGTVLPPIQNARLTTKGTRSIKYGRVEVRAKMSKDDWTWPSIWMLPRDNVYGDWPVSGEIDIAESKGNVVKSRRGQFGNTVRSSLHFGPNTEQDHWFSATGVSQLFRNYFNNDFYTFGLEWDDKSIWTWRGTRSRKSFEKKFDRNLWDSSHFEPATRNGSVVTNPWKTSTRADIAPFDQDFYLILDVAVGGTNGYFADSDPSTPNKPWSNSGINPRADFWKARDSWLPTWPKDPKKRGMAVDYVKKWQQC</sequence>
<evidence type="ECO:0000313" key="4">
    <source>
        <dbReference type="EMBL" id="CDU25158.1"/>
    </source>
</evidence>
<accession>A0A127ZGB4</accession>
<dbReference type="InterPro" id="IPR013320">
    <property type="entry name" value="ConA-like_dom_sf"/>
</dbReference>
<dbReference type="Gene3D" id="2.60.120.200">
    <property type="match status" value="1"/>
</dbReference>
<comment type="similarity">
    <text evidence="1">Belongs to the glycosyl hydrolase 16 family.</text>
</comment>
<dbReference type="PANTHER" id="PTHR10963">
    <property type="entry name" value="GLYCOSYL HYDROLASE-RELATED"/>
    <property type="match status" value="1"/>
</dbReference>
<name>A0A127ZGB4_9BASI</name>
<keyword evidence="2" id="KW-1133">Transmembrane helix</keyword>
<reference evidence="4" key="1">
    <citation type="submission" date="2014-06" db="EMBL/GenBank/DDBJ databases">
        <authorList>
            <person name="Ju J."/>
            <person name="Zhang J."/>
        </authorList>
    </citation>
    <scope>NUCLEOTIDE SEQUENCE</scope>
    <source>
        <strain evidence="4">SscI8</strain>
    </source>
</reference>
<dbReference type="SUPFAM" id="SSF49899">
    <property type="entry name" value="Concanavalin A-like lectins/glucanases"/>
    <property type="match status" value="1"/>
</dbReference>
<protein>
    <submittedName>
        <fullName evidence="4">Related to beta-1,3-glucan binding protein</fullName>
    </submittedName>
</protein>
<dbReference type="EMBL" id="LK056683">
    <property type="protein sequence ID" value="CDU25158.1"/>
    <property type="molecule type" value="Genomic_DNA"/>
</dbReference>
<dbReference type="PANTHER" id="PTHR10963:SF55">
    <property type="entry name" value="GLYCOSIDE HYDROLASE FAMILY 16 PROTEIN"/>
    <property type="match status" value="1"/>
</dbReference>
<keyword evidence="2" id="KW-0472">Membrane</keyword>
<evidence type="ECO:0000256" key="2">
    <source>
        <dbReference type="SAM" id="Phobius"/>
    </source>
</evidence>
<feature type="transmembrane region" description="Helical" evidence="2">
    <location>
        <begin position="76"/>
        <end position="99"/>
    </location>
</feature>
<dbReference type="InterPro" id="IPR000757">
    <property type="entry name" value="Beta-glucanase-like"/>
</dbReference>